<evidence type="ECO:0000313" key="1">
    <source>
        <dbReference type="EMBL" id="KAK0176196.1"/>
    </source>
</evidence>
<name>A0AA39FV60_9HYME</name>
<gene>
    <name evidence="1" type="ORF">PV328_000354</name>
</gene>
<dbReference type="Proteomes" id="UP001168990">
    <property type="component" value="Unassembled WGS sequence"/>
</dbReference>
<accession>A0AA39FV60</accession>
<comment type="caution">
    <text evidence="1">The sequence shown here is derived from an EMBL/GenBank/DDBJ whole genome shotgun (WGS) entry which is preliminary data.</text>
</comment>
<proteinExistence type="predicted"/>
<sequence>METNMNMMSAMPNQMSTNFADLLPVEVSQMILRHLDGDPQLRQTAQNVIREERRAQLKRGITPNDSTSEIATKYRLTSDTTAVAVFLDYSVELRSNPPVQPDLGLRKILVPKRRKI</sequence>
<keyword evidence="2" id="KW-1185">Reference proteome</keyword>
<reference evidence="1" key="1">
    <citation type="journal article" date="2023" name="bioRxiv">
        <title>Scaffold-level genome assemblies of two parasitoid biocontrol wasps reveal the parthenogenesis mechanism and an associated novel virus.</title>
        <authorList>
            <person name="Inwood S."/>
            <person name="Skelly J."/>
            <person name="Guhlin J."/>
            <person name="Harrop T."/>
            <person name="Goldson S."/>
            <person name="Dearden P."/>
        </authorList>
    </citation>
    <scope>NUCLEOTIDE SEQUENCE</scope>
    <source>
        <strain evidence="1">Irish</strain>
        <tissue evidence="1">Whole body</tissue>
    </source>
</reference>
<protein>
    <submittedName>
        <fullName evidence="1">Uncharacterized protein</fullName>
    </submittedName>
</protein>
<reference evidence="1" key="2">
    <citation type="submission" date="2023-03" db="EMBL/GenBank/DDBJ databases">
        <authorList>
            <person name="Inwood S.N."/>
            <person name="Skelly J.G."/>
            <person name="Guhlin J."/>
            <person name="Harrop T.W.R."/>
            <person name="Goldson S.G."/>
            <person name="Dearden P.K."/>
        </authorList>
    </citation>
    <scope>NUCLEOTIDE SEQUENCE</scope>
    <source>
        <strain evidence="1">Irish</strain>
        <tissue evidence="1">Whole body</tissue>
    </source>
</reference>
<organism evidence="1 2">
    <name type="scientific">Microctonus aethiopoides</name>
    <dbReference type="NCBI Taxonomy" id="144406"/>
    <lineage>
        <taxon>Eukaryota</taxon>
        <taxon>Metazoa</taxon>
        <taxon>Ecdysozoa</taxon>
        <taxon>Arthropoda</taxon>
        <taxon>Hexapoda</taxon>
        <taxon>Insecta</taxon>
        <taxon>Pterygota</taxon>
        <taxon>Neoptera</taxon>
        <taxon>Endopterygota</taxon>
        <taxon>Hymenoptera</taxon>
        <taxon>Apocrita</taxon>
        <taxon>Ichneumonoidea</taxon>
        <taxon>Braconidae</taxon>
        <taxon>Euphorinae</taxon>
        <taxon>Microctonus</taxon>
    </lineage>
</organism>
<evidence type="ECO:0000313" key="2">
    <source>
        <dbReference type="Proteomes" id="UP001168990"/>
    </source>
</evidence>
<dbReference type="EMBL" id="JAQQBS010000001">
    <property type="protein sequence ID" value="KAK0176196.1"/>
    <property type="molecule type" value="Genomic_DNA"/>
</dbReference>
<dbReference type="AlphaFoldDB" id="A0AA39FV60"/>